<keyword evidence="3 10" id="KW-0813">Transport</keyword>
<evidence type="ECO:0000256" key="4">
    <source>
        <dbReference type="ARBA" id="ARBA00022475"/>
    </source>
</evidence>
<feature type="region of interest" description="Disordered" evidence="11">
    <location>
        <begin position="76"/>
        <end position="118"/>
    </location>
</feature>
<dbReference type="GO" id="GO:0065002">
    <property type="term" value="P:intracellular protein transmembrane transport"/>
    <property type="evidence" value="ECO:0007669"/>
    <property type="project" value="TreeGrafter"/>
</dbReference>
<evidence type="ECO:0000256" key="1">
    <source>
        <dbReference type="ARBA" id="ARBA00004651"/>
    </source>
</evidence>
<dbReference type="PANTHER" id="PTHR34182:SF1">
    <property type="entry name" value="PROTEIN-EXPORT MEMBRANE PROTEIN SECG"/>
    <property type="match status" value="1"/>
</dbReference>
<dbReference type="InterPro" id="IPR004692">
    <property type="entry name" value="SecG"/>
</dbReference>
<evidence type="ECO:0000256" key="2">
    <source>
        <dbReference type="ARBA" id="ARBA00008445"/>
    </source>
</evidence>
<accession>A0A917N2A9</accession>
<dbReference type="Proteomes" id="UP000662074">
    <property type="component" value="Unassembled WGS sequence"/>
</dbReference>
<reference evidence="12" key="2">
    <citation type="submission" date="2020-09" db="EMBL/GenBank/DDBJ databases">
        <authorList>
            <person name="Sun Q."/>
            <person name="Sedlacek I."/>
        </authorList>
    </citation>
    <scope>NUCLEOTIDE SEQUENCE</scope>
    <source>
        <strain evidence="12">CCM 8711</strain>
    </source>
</reference>
<organism evidence="12 13">
    <name type="scientific">Mucilaginibacter galii</name>
    <dbReference type="NCBI Taxonomy" id="2005073"/>
    <lineage>
        <taxon>Bacteria</taxon>
        <taxon>Pseudomonadati</taxon>
        <taxon>Bacteroidota</taxon>
        <taxon>Sphingobacteriia</taxon>
        <taxon>Sphingobacteriales</taxon>
        <taxon>Sphingobacteriaceae</taxon>
        <taxon>Mucilaginibacter</taxon>
    </lineage>
</organism>
<dbReference type="PANTHER" id="PTHR34182">
    <property type="entry name" value="PROTEIN-EXPORT MEMBRANE PROTEIN SECG"/>
    <property type="match status" value="1"/>
</dbReference>
<dbReference type="GO" id="GO:0015450">
    <property type="term" value="F:protein-transporting ATPase activity"/>
    <property type="evidence" value="ECO:0007669"/>
    <property type="project" value="UniProtKB-UniRule"/>
</dbReference>
<keyword evidence="9 10" id="KW-0472">Membrane</keyword>
<comment type="similarity">
    <text evidence="2 10">Belongs to the SecG family.</text>
</comment>
<reference evidence="12" key="1">
    <citation type="journal article" date="2014" name="Int. J. Syst. Evol. Microbiol.">
        <title>Complete genome sequence of Corynebacterium casei LMG S-19264T (=DSM 44701T), isolated from a smear-ripened cheese.</title>
        <authorList>
            <consortium name="US DOE Joint Genome Institute (JGI-PGF)"/>
            <person name="Walter F."/>
            <person name="Albersmeier A."/>
            <person name="Kalinowski J."/>
            <person name="Ruckert C."/>
        </authorList>
    </citation>
    <scope>NUCLEOTIDE SEQUENCE</scope>
    <source>
        <strain evidence="12">CCM 8711</strain>
    </source>
</reference>
<name>A0A917N2A9_9SPHI</name>
<keyword evidence="13" id="KW-1185">Reference proteome</keyword>
<comment type="caution">
    <text evidence="10">Lacks conserved residue(s) required for the propagation of feature annotation.</text>
</comment>
<keyword evidence="8 10" id="KW-0811">Translocation</keyword>
<sequence>MYLVLIIVAILVCLLLGVIVLVQNPKGGGLSSNFSSSSQLLGVQKTGDILEKGTWVLAITLMVLSLAINVAIKGGPSDTGSSAVRDQIQKASKPSGNAPAAAPMTMPGAAKPVDTAKK</sequence>
<evidence type="ECO:0000256" key="7">
    <source>
        <dbReference type="ARBA" id="ARBA00022989"/>
    </source>
</evidence>
<protein>
    <recommendedName>
        <fullName evidence="10">Protein-export membrane protein SecG</fullName>
    </recommendedName>
</protein>
<evidence type="ECO:0000256" key="8">
    <source>
        <dbReference type="ARBA" id="ARBA00023010"/>
    </source>
</evidence>
<feature type="compositionally biased region" description="Low complexity" evidence="11">
    <location>
        <begin position="98"/>
        <end position="112"/>
    </location>
</feature>
<dbReference type="GO" id="GO:0005886">
    <property type="term" value="C:plasma membrane"/>
    <property type="evidence" value="ECO:0007669"/>
    <property type="project" value="UniProtKB-SubCell"/>
</dbReference>
<evidence type="ECO:0000256" key="6">
    <source>
        <dbReference type="ARBA" id="ARBA00022927"/>
    </source>
</evidence>
<keyword evidence="5 10" id="KW-0812">Transmembrane</keyword>
<keyword evidence="6 10" id="KW-0653">Protein transport</keyword>
<dbReference type="NCBIfam" id="TIGR00810">
    <property type="entry name" value="secG"/>
    <property type="match status" value="1"/>
</dbReference>
<dbReference type="RefSeq" id="WP_188417899.1">
    <property type="nucleotide sequence ID" value="NZ_BMDO01000009.1"/>
</dbReference>
<proteinExistence type="inferred from homology"/>
<evidence type="ECO:0000313" key="12">
    <source>
        <dbReference type="EMBL" id="GGI51785.1"/>
    </source>
</evidence>
<keyword evidence="4 10" id="KW-1003">Cell membrane</keyword>
<dbReference type="AlphaFoldDB" id="A0A917N2A9"/>
<feature type="compositionally biased region" description="Polar residues" evidence="11">
    <location>
        <begin position="78"/>
        <end position="95"/>
    </location>
</feature>
<evidence type="ECO:0000256" key="9">
    <source>
        <dbReference type="ARBA" id="ARBA00023136"/>
    </source>
</evidence>
<comment type="caution">
    <text evidence="12">The sequence shown here is derived from an EMBL/GenBank/DDBJ whole genome shotgun (WGS) entry which is preliminary data.</text>
</comment>
<dbReference type="EMBL" id="BMDO01000009">
    <property type="protein sequence ID" value="GGI51785.1"/>
    <property type="molecule type" value="Genomic_DNA"/>
</dbReference>
<keyword evidence="7 10" id="KW-1133">Transmembrane helix</keyword>
<dbReference type="GO" id="GO:0043952">
    <property type="term" value="P:protein transport by the Sec complex"/>
    <property type="evidence" value="ECO:0007669"/>
    <property type="project" value="TreeGrafter"/>
</dbReference>
<evidence type="ECO:0000313" key="13">
    <source>
        <dbReference type="Proteomes" id="UP000662074"/>
    </source>
</evidence>
<dbReference type="Pfam" id="PF03840">
    <property type="entry name" value="SecG"/>
    <property type="match status" value="1"/>
</dbReference>
<feature type="transmembrane region" description="Helical" evidence="10">
    <location>
        <begin position="55"/>
        <end position="72"/>
    </location>
</feature>
<evidence type="ECO:0000256" key="5">
    <source>
        <dbReference type="ARBA" id="ARBA00022692"/>
    </source>
</evidence>
<evidence type="ECO:0000256" key="10">
    <source>
        <dbReference type="RuleBase" id="RU365087"/>
    </source>
</evidence>
<evidence type="ECO:0000256" key="11">
    <source>
        <dbReference type="SAM" id="MobiDB-lite"/>
    </source>
</evidence>
<evidence type="ECO:0000256" key="3">
    <source>
        <dbReference type="ARBA" id="ARBA00022448"/>
    </source>
</evidence>
<gene>
    <name evidence="12" type="primary">secG</name>
    <name evidence="12" type="ORF">GCM10011425_29970</name>
</gene>
<comment type="function">
    <text evidence="10">Involved in protein export. Participates in an early event of protein translocation.</text>
</comment>
<comment type="subcellular location">
    <subcellularLocation>
        <location evidence="1 10">Cell membrane</location>
        <topology evidence="1 10">Multi-pass membrane protein</topology>
    </subcellularLocation>
</comment>
<dbReference type="GO" id="GO:0009306">
    <property type="term" value="P:protein secretion"/>
    <property type="evidence" value="ECO:0007669"/>
    <property type="project" value="UniProtKB-UniRule"/>
</dbReference>